<name>A0A8H6YU01_9AGAR</name>
<comment type="caution">
    <text evidence="2">The sequence shown here is derived from an EMBL/GenBank/DDBJ whole genome shotgun (WGS) entry which is preliminary data.</text>
</comment>
<keyword evidence="1" id="KW-0472">Membrane</keyword>
<reference evidence="2" key="1">
    <citation type="submission" date="2020-05" db="EMBL/GenBank/DDBJ databases">
        <title>Mycena genomes resolve the evolution of fungal bioluminescence.</title>
        <authorList>
            <person name="Tsai I.J."/>
        </authorList>
    </citation>
    <scope>NUCLEOTIDE SEQUENCE</scope>
    <source>
        <strain evidence="2">160909Yilan</strain>
    </source>
</reference>
<keyword evidence="1" id="KW-1133">Transmembrane helix</keyword>
<keyword evidence="3" id="KW-1185">Reference proteome</keyword>
<proteinExistence type="predicted"/>
<evidence type="ECO:0000313" key="2">
    <source>
        <dbReference type="EMBL" id="KAF7364296.1"/>
    </source>
</evidence>
<dbReference type="OrthoDB" id="2930511at2759"/>
<gene>
    <name evidence="2" type="ORF">MSAN_01089500</name>
</gene>
<evidence type="ECO:0000313" key="3">
    <source>
        <dbReference type="Proteomes" id="UP000623467"/>
    </source>
</evidence>
<evidence type="ECO:0000256" key="1">
    <source>
        <dbReference type="SAM" id="Phobius"/>
    </source>
</evidence>
<accession>A0A8H6YU01</accession>
<dbReference type="AlphaFoldDB" id="A0A8H6YU01"/>
<feature type="transmembrane region" description="Helical" evidence="1">
    <location>
        <begin position="89"/>
        <end position="107"/>
    </location>
</feature>
<dbReference type="EMBL" id="JACAZH010000007">
    <property type="protein sequence ID" value="KAF7364296.1"/>
    <property type="molecule type" value="Genomic_DNA"/>
</dbReference>
<keyword evidence="1" id="KW-0812">Transmembrane</keyword>
<organism evidence="2 3">
    <name type="scientific">Mycena sanguinolenta</name>
    <dbReference type="NCBI Taxonomy" id="230812"/>
    <lineage>
        <taxon>Eukaryota</taxon>
        <taxon>Fungi</taxon>
        <taxon>Dikarya</taxon>
        <taxon>Basidiomycota</taxon>
        <taxon>Agaricomycotina</taxon>
        <taxon>Agaricomycetes</taxon>
        <taxon>Agaricomycetidae</taxon>
        <taxon>Agaricales</taxon>
        <taxon>Marasmiineae</taxon>
        <taxon>Mycenaceae</taxon>
        <taxon>Mycena</taxon>
    </lineage>
</organism>
<sequence>MNAFQTPQDPILAELRQATIRWLEQVRFLLTQQAMFPERYPDDPNLLPPSFPYAVVRKTLQLNSSFPTSREIVLRFCGFTPHRRLLWKLQYGVLTLGAFVVSAALYHDPYRTVRMRKDLILEALLNSIRTSSVSVLMSAVRFVSVDADDGAIGYCAVETFRLTTMSRMGHGRRVAPDRYLQKCLEAQCMVLVPHPGPNFCSSHC</sequence>
<protein>
    <submittedName>
        <fullName evidence="2">Uncharacterized protein</fullName>
    </submittedName>
</protein>
<dbReference type="Proteomes" id="UP000623467">
    <property type="component" value="Unassembled WGS sequence"/>
</dbReference>